<organism evidence="2 3">
    <name type="scientific">Nannochloropsis gaditana</name>
    <dbReference type="NCBI Taxonomy" id="72520"/>
    <lineage>
        <taxon>Eukaryota</taxon>
        <taxon>Sar</taxon>
        <taxon>Stramenopiles</taxon>
        <taxon>Ochrophyta</taxon>
        <taxon>Eustigmatophyceae</taxon>
        <taxon>Eustigmatales</taxon>
        <taxon>Monodopsidaceae</taxon>
        <taxon>Nannochloropsis</taxon>
    </lineage>
</organism>
<dbReference type="Proteomes" id="UP000019335">
    <property type="component" value="Unassembled WGS sequence"/>
</dbReference>
<dbReference type="EMBL" id="AZIL01003256">
    <property type="protein sequence ID" value="EWM20253.1"/>
    <property type="molecule type" value="Genomic_DNA"/>
</dbReference>
<protein>
    <submittedName>
        <fullName evidence="2">Uncharacterized protein</fullName>
    </submittedName>
</protein>
<keyword evidence="3" id="KW-1185">Reference proteome</keyword>
<comment type="caution">
    <text evidence="2">The sequence shown here is derived from an EMBL/GenBank/DDBJ whole genome shotgun (WGS) entry which is preliminary data.</text>
</comment>
<evidence type="ECO:0000313" key="3">
    <source>
        <dbReference type="Proteomes" id="UP000019335"/>
    </source>
</evidence>
<dbReference type="AlphaFoldDB" id="W7T9R5"/>
<proteinExistence type="predicted"/>
<gene>
    <name evidence="2" type="ORF">Naga_100345g3</name>
</gene>
<reference evidence="2 3" key="1">
    <citation type="journal article" date="2014" name="Mol. Plant">
        <title>Chromosome Scale Genome Assembly and Transcriptome Profiling of Nannochloropsis gaditana in Nitrogen Depletion.</title>
        <authorList>
            <person name="Corteggiani Carpinelli E."/>
            <person name="Telatin A."/>
            <person name="Vitulo N."/>
            <person name="Forcato C."/>
            <person name="D'Angelo M."/>
            <person name="Schiavon R."/>
            <person name="Vezzi A."/>
            <person name="Giacometti G.M."/>
            <person name="Morosinotto T."/>
            <person name="Valle G."/>
        </authorList>
    </citation>
    <scope>NUCLEOTIDE SEQUENCE [LARGE SCALE GENOMIC DNA]</scope>
    <source>
        <strain evidence="2 3">B-31</strain>
    </source>
</reference>
<evidence type="ECO:0000313" key="2">
    <source>
        <dbReference type="EMBL" id="EWM20253.1"/>
    </source>
</evidence>
<sequence>MERAAVQQPALEEAYKADDRGRRTRAKADPILPFDKRIGTITVLIDLFSILDPFHYFTTALQAGKSMAHMVVPANYKLFHVIGSWTVTRFVPQSGLDLPAQKERIPEEQLHEGVQQIRHALYEDMIDHF</sequence>
<feature type="region of interest" description="Disordered" evidence="1">
    <location>
        <begin position="1"/>
        <end position="22"/>
    </location>
</feature>
<accession>W7T9R5</accession>
<evidence type="ECO:0000256" key="1">
    <source>
        <dbReference type="SAM" id="MobiDB-lite"/>
    </source>
</evidence>
<name>W7T9R5_9STRA</name>